<evidence type="ECO:0000259" key="1">
    <source>
        <dbReference type="Pfam" id="PF05430"/>
    </source>
</evidence>
<accession>A0A5C6E655</accession>
<comment type="caution">
    <text evidence="2">The sequence shown here is derived from an EMBL/GenBank/DDBJ whole genome shotgun (WGS) entry which is preliminary data.</text>
</comment>
<dbReference type="NCBIfam" id="NF033855">
    <property type="entry name" value="tRNA_MNMC2"/>
    <property type="match status" value="1"/>
</dbReference>
<dbReference type="Proteomes" id="UP000315471">
    <property type="component" value="Unassembled WGS sequence"/>
</dbReference>
<dbReference type="InterPro" id="IPR047785">
    <property type="entry name" value="tRNA_MNMC2"/>
</dbReference>
<dbReference type="RefSeq" id="WP_146599483.1">
    <property type="nucleotide sequence ID" value="NZ_SJPY01000003.1"/>
</dbReference>
<gene>
    <name evidence="2" type="ORF">Q31b_20100</name>
</gene>
<keyword evidence="2" id="KW-0489">Methyltransferase</keyword>
<keyword evidence="3" id="KW-1185">Reference proteome</keyword>
<dbReference type="GO" id="GO:0032259">
    <property type="term" value="P:methylation"/>
    <property type="evidence" value="ECO:0007669"/>
    <property type="project" value="UniProtKB-KW"/>
</dbReference>
<proteinExistence type="predicted"/>
<dbReference type="SUPFAM" id="SSF53335">
    <property type="entry name" value="S-adenosyl-L-methionine-dependent methyltransferases"/>
    <property type="match status" value="1"/>
</dbReference>
<keyword evidence="2" id="KW-0808">Transferase</keyword>
<dbReference type="PANTHER" id="PTHR39963:SF1">
    <property type="entry name" value="MNMC-LIKE METHYLTRANSFERASE DOMAIN-CONTAINING PROTEIN"/>
    <property type="match status" value="1"/>
</dbReference>
<reference evidence="2 3" key="1">
    <citation type="submission" date="2019-02" db="EMBL/GenBank/DDBJ databases">
        <title>Deep-cultivation of Planctomycetes and their phenomic and genomic characterization uncovers novel biology.</title>
        <authorList>
            <person name="Wiegand S."/>
            <person name="Jogler M."/>
            <person name="Boedeker C."/>
            <person name="Pinto D."/>
            <person name="Vollmers J."/>
            <person name="Rivas-Marin E."/>
            <person name="Kohn T."/>
            <person name="Peeters S.H."/>
            <person name="Heuer A."/>
            <person name="Rast P."/>
            <person name="Oberbeckmann S."/>
            <person name="Bunk B."/>
            <person name="Jeske O."/>
            <person name="Meyerdierks A."/>
            <person name="Storesund J.E."/>
            <person name="Kallscheuer N."/>
            <person name="Luecker S."/>
            <person name="Lage O.M."/>
            <person name="Pohl T."/>
            <person name="Merkel B.J."/>
            <person name="Hornburger P."/>
            <person name="Mueller R.-W."/>
            <person name="Bruemmer F."/>
            <person name="Labrenz M."/>
            <person name="Spormann A.M."/>
            <person name="Op Den Camp H."/>
            <person name="Overmann J."/>
            <person name="Amann R."/>
            <person name="Jetten M.S.M."/>
            <person name="Mascher T."/>
            <person name="Medema M.H."/>
            <person name="Devos D.P."/>
            <person name="Kaster A.-K."/>
            <person name="Ovreas L."/>
            <person name="Rohde M."/>
            <person name="Galperin M.Y."/>
            <person name="Jogler C."/>
        </authorList>
    </citation>
    <scope>NUCLEOTIDE SEQUENCE [LARGE SCALE GENOMIC DNA]</scope>
    <source>
        <strain evidence="2 3">Q31b</strain>
    </source>
</reference>
<dbReference type="GO" id="GO:0004808">
    <property type="term" value="F:tRNA (5-methylaminomethyl-2-thiouridylate)(34)-methyltransferase activity"/>
    <property type="evidence" value="ECO:0007669"/>
    <property type="project" value="InterPro"/>
</dbReference>
<feature type="domain" description="MnmC-like methyltransferase" evidence="1">
    <location>
        <begin position="149"/>
        <end position="248"/>
    </location>
</feature>
<dbReference type="GO" id="GO:0016645">
    <property type="term" value="F:oxidoreductase activity, acting on the CH-NH group of donors"/>
    <property type="evidence" value="ECO:0007669"/>
    <property type="project" value="InterPro"/>
</dbReference>
<dbReference type="CDD" id="cd02440">
    <property type="entry name" value="AdoMet_MTases"/>
    <property type="match status" value="1"/>
</dbReference>
<dbReference type="Pfam" id="PF05430">
    <property type="entry name" value="Methyltransf_30"/>
    <property type="match status" value="1"/>
</dbReference>
<protein>
    <submittedName>
        <fullName evidence="2">Bifunctional tRNA (Mnm(5)s(2)U34)-methyltransferase/FAD-dependent cmnm(5)s(2)U34 oxidoreductase</fullName>
    </submittedName>
</protein>
<organism evidence="2 3">
    <name type="scientific">Novipirellula aureliae</name>
    <dbReference type="NCBI Taxonomy" id="2527966"/>
    <lineage>
        <taxon>Bacteria</taxon>
        <taxon>Pseudomonadati</taxon>
        <taxon>Planctomycetota</taxon>
        <taxon>Planctomycetia</taxon>
        <taxon>Pirellulales</taxon>
        <taxon>Pirellulaceae</taxon>
        <taxon>Novipirellula</taxon>
    </lineage>
</organism>
<evidence type="ECO:0000313" key="2">
    <source>
        <dbReference type="EMBL" id="TWU42976.1"/>
    </source>
</evidence>
<sequence length="250" mass="27659">MNEDKKNARHRSTLPTDRDDLRIQVTDDTSYTLIRIGSDVTYHSSSGAMAETKHVYLGNSGIAARLRAGKASNVLEVGLGTGMSMLMTVDLAVQTDAPLDYVAIEWDLLSESILRGLKPETWLQDGSLANEYLSWRSRLGAAELPSTHTWHAGEKQRVTIHCIDAEQFNGTPEQFDGIYFDPFAPEVSPGLWELPVLERMFDVLKSGGTLVTYCVKRQVRDRLAAVGFSVQKSPGPPAGKREVLIAKKIR</sequence>
<name>A0A5C6E655_9BACT</name>
<dbReference type="InterPro" id="IPR008471">
    <property type="entry name" value="MnmC-like_methylTransf"/>
</dbReference>
<dbReference type="Gene3D" id="3.40.50.150">
    <property type="entry name" value="Vaccinia Virus protein VP39"/>
    <property type="match status" value="1"/>
</dbReference>
<dbReference type="EMBL" id="SJPY01000003">
    <property type="protein sequence ID" value="TWU42976.1"/>
    <property type="molecule type" value="Genomic_DNA"/>
</dbReference>
<dbReference type="PANTHER" id="PTHR39963">
    <property type="entry name" value="SLL0983 PROTEIN"/>
    <property type="match status" value="1"/>
</dbReference>
<evidence type="ECO:0000313" key="3">
    <source>
        <dbReference type="Proteomes" id="UP000315471"/>
    </source>
</evidence>
<dbReference type="AlphaFoldDB" id="A0A5C6E655"/>
<dbReference type="InterPro" id="IPR029063">
    <property type="entry name" value="SAM-dependent_MTases_sf"/>
</dbReference>
<dbReference type="OrthoDB" id="9786494at2"/>